<proteinExistence type="predicted"/>
<dbReference type="SUPFAM" id="SSF56349">
    <property type="entry name" value="DNA breaking-rejoining enzymes"/>
    <property type="match status" value="1"/>
</dbReference>
<gene>
    <name evidence="1" type="ORF">H4Q32_020395</name>
</gene>
<organism evidence="1 2">
    <name type="scientific">Labeo rohita</name>
    <name type="common">Indian major carp</name>
    <name type="synonym">Cyprinus rohita</name>
    <dbReference type="NCBI Taxonomy" id="84645"/>
    <lineage>
        <taxon>Eukaryota</taxon>
        <taxon>Metazoa</taxon>
        <taxon>Chordata</taxon>
        <taxon>Craniata</taxon>
        <taxon>Vertebrata</taxon>
        <taxon>Euteleostomi</taxon>
        <taxon>Actinopterygii</taxon>
        <taxon>Neopterygii</taxon>
        <taxon>Teleostei</taxon>
        <taxon>Ostariophysi</taxon>
        <taxon>Cypriniformes</taxon>
        <taxon>Cyprinidae</taxon>
        <taxon>Labeoninae</taxon>
        <taxon>Labeonini</taxon>
        <taxon>Labeo</taxon>
    </lineage>
</organism>
<dbReference type="InterPro" id="IPR011010">
    <property type="entry name" value="DNA_brk_join_enz"/>
</dbReference>
<evidence type="ECO:0000313" key="2">
    <source>
        <dbReference type="Proteomes" id="UP000830375"/>
    </source>
</evidence>
<dbReference type="Proteomes" id="UP000830375">
    <property type="component" value="Unassembled WGS sequence"/>
</dbReference>
<dbReference type="PANTHER" id="PTHR35617:SF3">
    <property type="entry name" value="CORE-BINDING (CB) DOMAIN-CONTAINING PROTEIN"/>
    <property type="match status" value="1"/>
</dbReference>
<evidence type="ECO:0000313" key="1">
    <source>
        <dbReference type="EMBL" id="KAI2649174.1"/>
    </source>
</evidence>
<accession>A0ABQ8LF69</accession>
<name>A0ABQ8LF69_LABRO</name>
<reference evidence="1 2" key="1">
    <citation type="submission" date="2022-01" db="EMBL/GenBank/DDBJ databases">
        <title>A high-quality chromosome-level genome assembly of rohu carp, Labeo rohita.</title>
        <authorList>
            <person name="Arick M.A. II"/>
            <person name="Hsu C.-Y."/>
            <person name="Magbanua Z."/>
            <person name="Pechanova O."/>
            <person name="Grover C."/>
            <person name="Miller E."/>
            <person name="Thrash A."/>
            <person name="Ezzel L."/>
            <person name="Alam S."/>
            <person name="Benzie J."/>
            <person name="Hamilton M."/>
            <person name="Karsi A."/>
            <person name="Lawrence M.L."/>
            <person name="Peterson D.G."/>
        </authorList>
    </citation>
    <scope>NUCLEOTIDE SEQUENCE [LARGE SCALE GENOMIC DNA]</scope>
    <source>
        <strain evidence="2">BAU-BD-2019</strain>
        <tissue evidence="1">Blood</tissue>
    </source>
</reference>
<comment type="caution">
    <text evidence="1">The sequence shown here is derived from an EMBL/GenBank/DDBJ whole genome shotgun (WGS) entry which is preliminary data.</text>
</comment>
<sequence length="409" mass="45454">MWRKPWFQSQGLVLGVGSDRCVPHRLRGGHEWSSCPGSVKWSPSQLAHQLSGDAGHLRDRHVLVCTDNTLITSSSCPWASEYGSRRPVEAGAEARGMDASPQGAPLGLDAMVQTWPRLHLYAFLERESSPSSPYWPGRVWFLDIISLLNGSPWEIPVRRDLLSQAGGTIFHPLVTRFLHGVLRPIEEISDRFLTIKTALLLALTSLKRVGDLHALSVAPSYLEFILVMAKAFLCTRAGEPDQQKLNCMCPVRAKDAYVHRAALWQTLSRWIVDAISTAYESSDLPLPLGVKAHKTRGMAASKALLAGVPMQDICNAAGWSTPLNFLFLRQGFGSLVAWASRSHSVLRSSSSWRKMSQVTYVTLVPRGNEMLHLEPYFRHPSERSLHSPKLTPAPPHVLLCFLVSYVTRP</sequence>
<keyword evidence="2" id="KW-1185">Reference proteome</keyword>
<dbReference type="PANTHER" id="PTHR35617">
    <property type="entry name" value="PHAGE_INTEGRASE DOMAIN-CONTAINING PROTEIN"/>
    <property type="match status" value="1"/>
</dbReference>
<dbReference type="EMBL" id="JACTAM010000024">
    <property type="protein sequence ID" value="KAI2649174.1"/>
    <property type="molecule type" value="Genomic_DNA"/>
</dbReference>
<protein>
    <submittedName>
        <fullName evidence="1">Ketol-acid reductoisomerase (NADP(+))</fullName>
    </submittedName>
</protein>